<dbReference type="EMBL" id="KY514265">
    <property type="protein sequence ID" value="ARB11829.1"/>
    <property type="molecule type" value="Genomic_DNA"/>
</dbReference>
<evidence type="ECO:0000313" key="1">
    <source>
        <dbReference type="EMBL" id="ARB11829.1"/>
    </source>
</evidence>
<gene>
    <name evidence="1" type="ORF">CB3_005</name>
</gene>
<sequence>MMANMIHDIDALHQTIVEARKQGFEIRLEREHARALTYPRIARRLMQTHLGQQYYTNRIEITIYGVEYYLAYSAEYREGCKPELKAQVEHTLDKIVKHVAGGGYLNMHYWKEVTSE</sequence>
<accession>A0A2P0PAZ8</accession>
<name>A0A2P0PAZ8_9CAUD</name>
<protein>
    <submittedName>
        <fullName evidence="1">Uncharacterized protein</fullName>
    </submittedName>
</protein>
<proteinExistence type="predicted"/>
<organism evidence="1 2">
    <name type="scientific">Pectobacterium phage vB_PatP_CB3</name>
    <dbReference type="NCBI Taxonomy" id="1958918"/>
    <lineage>
        <taxon>Viruses</taxon>
        <taxon>Duplodnaviria</taxon>
        <taxon>Heunggongvirae</taxon>
        <taxon>Uroviricota</taxon>
        <taxon>Caudoviricetes</taxon>
        <taxon>Schitoviridae</taxon>
        <taxon>Cbunavirus</taxon>
        <taxon>Cbunavirus CB4</taxon>
    </lineage>
</organism>
<evidence type="ECO:0000313" key="2">
    <source>
        <dbReference type="Proteomes" id="UP000241977"/>
    </source>
</evidence>
<dbReference type="Proteomes" id="UP000241977">
    <property type="component" value="Segment"/>
</dbReference>
<reference evidence="1 2" key="1">
    <citation type="submission" date="2017-01" db="EMBL/GenBank/DDBJ databases">
        <title>Isolation and Characterization of Pectobacterium phages.</title>
        <authorList>
            <person name="Buttimer C.T.H."/>
            <person name="Lucid A."/>
            <person name="Coffey A."/>
        </authorList>
    </citation>
    <scope>NUCLEOTIDE SEQUENCE [LARGE SCALE GENOMIC DNA]</scope>
</reference>